<keyword evidence="13 18" id="KW-0067">ATP-binding</keyword>
<feature type="chain" id="PRO_5036503113" description="non-specific serine/threonine protein kinase" evidence="20">
    <location>
        <begin position="30"/>
        <end position="1701"/>
    </location>
</feature>
<reference evidence="22" key="1">
    <citation type="submission" date="2018-01" db="EMBL/GenBank/DDBJ databases">
        <authorList>
            <person name="Mao J.F."/>
        </authorList>
    </citation>
    <scope>NUCLEOTIDE SEQUENCE</scope>
    <source>
        <strain evidence="22">Huo1</strain>
        <tissue evidence="22">Leaf</tissue>
    </source>
</reference>
<evidence type="ECO:0000256" key="19">
    <source>
        <dbReference type="SAM" id="Phobius"/>
    </source>
</evidence>
<dbReference type="GO" id="GO:0009791">
    <property type="term" value="P:post-embryonic development"/>
    <property type="evidence" value="ECO:0007669"/>
    <property type="project" value="UniProtKB-ARBA"/>
</dbReference>
<keyword evidence="11 18" id="KW-0547">Nucleotide-binding</keyword>
<evidence type="ECO:0000313" key="23">
    <source>
        <dbReference type="Proteomes" id="UP000298416"/>
    </source>
</evidence>
<evidence type="ECO:0000256" key="14">
    <source>
        <dbReference type="ARBA" id="ARBA00022989"/>
    </source>
</evidence>
<keyword evidence="15 19" id="KW-0472">Membrane</keyword>
<dbReference type="SMART" id="SM00220">
    <property type="entry name" value="S_TKc"/>
    <property type="match status" value="1"/>
</dbReference>
<evidence type="ECO:0000256" key="17">
    <source>
        <dbReference type="ARBA" id="ARBA00023180"/>
    </source>
</evidence>
<keyword evidence="6" id="KW-0433">Leucine-rich repeat</keyword>
<evidence type="ECO:0000256" key="15">
    <source>
        <dbReference type="ARBA" id="ARBA00023136"/>
    </source>
</evidence>
<evidence type="ECO:0000256" key="20">
    <source>
        <dbReference type="SAM" id="SignalP"/>
    </source>
</evidence>
<keyword evidence="9 20" id="KW-0732">Signal</keyword>
<dbReference type="InterPro" id="IPR000719">
    <property type="entry name" value="Prot_kinase_dom"/>
</dbReference>
<keyword evidence="23" id="KW-1185">Reference proteome</keyword>
<evidence type="ECO:0000256" key="6">
    <source>
        <dbReference type="ARBA" id="ARBA00022614"/>
    </source>
</evidence>
<dbReference type="InterPro" id="IPR008271">
    <property type="entry name" value="Ser/Thr_kinase_AS"/>
</dbReference>
<dbReference type="Pfam" id="PF00560">
    <property type="entry name" value="LRR_1"/>
    <property type="match status" value="3"/>
</dbReference>
<evidence type="ECO:0000256" key="12">
    <source>
        <dbReference type="ARBA" id="ARBA00022777"/>
    </source>
</evidence>
<dbReference type="GO" id="GO:0051707">
    <property type="term" value="P:response to other organism"/>
    <property type="evidence" value="ECO:0007669"/>
    <property type="project" value="UniProtKB-ARBA"/>
</dbReference>
<dbReference type="CDD" id="cd14066">
    <property type="entry name" value="STKc_IRAK"/>
    <property type="match status" value="1"/>
</dbReference>
<dbReference type="InterPro" id="IPR013210">
    <property type="entry name" value="LRR_N_plant-typ"/>
</dbReference>
<dbReference type="Pfam" id="PF13855">
    <property type="entry name" value="LRR_8"/>
    <property type="match status" value="1"/>
</dbReference>
<keyword evidence="5" id="KW-0723">Serine/threonine-protein kinase</keyword>
<dbReference type="Pfam" id="PF07714">
    <property type="entry name" value="PK_Tyr_Ser-Thr"/>
    <property type="match status" value="1"/>
</dbReference>
<dbReference type="GO" id="GO:0004674">
    <property type="term" value="F:protein serine/threonine kinase activity"/>
    <property type="evidence" value="ECO:0007669"/>
    <property type="project" value="UniProtKB-KW"/>
</dbReference>
<evidence type="ECO:0000313" key="22">
    <source>
        <dbReference type="EMBL" id="KAG6435281.1"/>
    </source>
</evidence>
<accession>A0A8X9AC76</accession>
<dbReference type="InterPro" id="IPR050647">
    <property type="entry name" value="Plant_LRR-RLKs"/>
</dbReference>
<dbReference type="InterPro" id="IPR001611">
    <property type="entry name" value="Leu-rich_rpt"/>
</dbReference>
<dbReference type="SUPFAM" id="SSF50985">
    <property type="entry name" value="RCC1/BLIP-II"/>
    <property type="match status" value="1"/>
</dbReference>
<reference evidence="22" key="2">
    <citation type="submission" date="2020-08" db="EMBL/GenBank/DDBJ databases">
        <title>Plant Genome Project.</title>
        <authorList>
            <person name="Zhang R.-G."/>
        </authorList>
    </citation>
    <scope>NUCLEOTIDE SEQUENCE</scope>
    <source>
        <strain evidence="22">Huo1</strain>
        <tissue evidence="22">Leaf</tissue>
    </source>
</reference>
<dbReference type="Gene3D" id="3.30.200.20">
    <property type="entry name" value="Phosphorylase Kinase, domain 1"/>
    <property type="match status" value="1"/>
</dbReference>
<evidence type="ECO:0000256" key="3">
    <source>
        <dbReference type="ARBA" id="ARBA00012513"/>
    </source>
</evidence>
<keyword evidence="4" id="KW-1003">Cell membrane</keyword>
<dbReference type="InterPro" id="IPR017441">
    <property type="entry name" value="Protein_kinase_ATP_BS"/>
</dbReference>
<evidence type="ECO:0000256" key="1">
    <source>
        <dbReference type="ARBA" id="ARBA00004251"/>
    </source>
</evidence>
<dbReference type="InterPro" id="IPR001245">
    <property type="entry name" value="Ser-Thr/Tyr_kinase_cat_dom"/>
</dbReference>
<comment type="similarity">
    <text evidence="2">Belongs to the protein kinase superfamily. Ser/Thr protein kinase family.</text>
</comment>
<dbReference type="FunFam" id="3.80.10.10:FF:000228">
    <property type="entry name" value="Leucine-rich repeat receptor-like serine/threonine-protein kinase BAM1"/>
    <property type="match status" value="1"/>
</dbReference>
<protein>
    <recommendedName>
        <fullName evidence="3">non-specific serine/threonine protein kinase</fullName>
        <ecNumber evidence="3">2.7.11.1</ecNumber>
    </recommendedName>
</protein>
<evidence type="ECO:0000256" key="18">
    <source>
        <dbReference type="PROSITE-ProRule" id="PRU10141"/>
    </source>
</evidence>
<feature type="domain" description="Protein kinase" evidence="21">
    <location>
        <begin position="447"/>
        <end position="843"/>
    </location>
</feature>
<dbReference type="GO" id="GO:0005524">
    <property type="term" value="F:ATP binding"/>
    <property type="evidence" value="ECO:0007669"/>
    <property type="project" value="UniProtKB-UniRule"/>
</dbReference>
<dbReference type="Proteomes" id="UP000298416">
    <property type="component" value="Unassembled WGS sequence"/>
</dbReference>
<dbReference type="Gene3D" id="2.130.10.30">
    <property type="entry name" value="Regulator of chromosome condensation 1/beta-lactamase-inhibitor protein II"/>
    <property type="match status" value="1"/>
</dbReference>
<dbReference type="PANTHER" id="PTHR48056">
    <property type="entry name" value="LRR RECEPTOR-LIKE SERINE/THREONINE-PROTEIN KINASE-RELATED"/>
    <property type="match status" value="1"/>
</dbReference>
<feature type="transmembrane region" description="Helical" evidence="19">
    <location>
        <begin position="945"/>
        <end position="965"/>
    </location>
</feature>
<dbReference type="FunFam" id="3.80.10.10:FF:000215">
    <property type="entry name" value="Receptor-like protein kinase HSL1"/>
    <property type="match status" value="1"/>
</dbReference>
<keyword evidence="17" id="KW-0325">Glycoprotein</keyword>
<dbReference type="InterPro" id="IPR032675">
    <property type="entry name" value="LRR_dom_sf"/>
</dbReference>
<dbReference type="PROSITE" id="PS50011">
    <property type="entry name" value="PROTEIN_KINASE_DOM"/>
    <property type="match status" value="2"/>
</dbReference>
<evidence type="ECO:0000256" key="2">
    <source>
        <dbReference type="ARBA" id="ARBA00008684"/>
    </source>
</evidence>
<comment type="subcellular location">
    <subcellularLocation>
        <location evidence="1">Cell membrane</location>
        <topology evidence="1">Single-pass type I membrane protein</topology>
    </subcellularLocation>
</comment>
<evidence type="ECO:0000256" key="13">
    <source>
        <dbReference type="ARBA" id="ARBA00022840"/>
    </source>
</evidence>
<keyword evidence="7" id="KW-0808">Transferase</keyword>
<feature type="signal peptide" evidence="20">
    <location>
        <begin position="1"/>
        <end position="29"/>
    </location>
</feature>
<dbReference type="SUPFAM" id="SSF52047">
    <property type="entry name" value="RNI-like"/>
    <property type="match status" value="1"/>
</dbReference>
<keyword evidence="10" id="KW-0677">Repeat</keyword>
<dbReference type="PANTHER" id="PTHR48056:SF20">
    <property type="entry name" value="PROTEIN KINASE DOMAIN-CONTAINING PROTEIN"/>
    <property type="match status" value="1"/>
</dbReference>
<feature type="binding site" evidence="18">
    <location>
        <position position="713"/>
    </location>
    <ligand>
        <name>ATP</name>
        <dbReference type="ChEBI" id="CHEBI:30616"/>
    </ligand>
</feature>
<dbReference type="InterPro" id="IPR055414">
    <property type="entry name" value="LRR_R13L4/SHOC2-like"/>
</dbReference>
<dbReference type="InterPro" id="IPR011009">
    <property type="entry name" value="Kinase-like_dom_sf"/>
</dbReference>
<evidence type="ECO:0000256" key="10">
    <source>
        <dbReference type="ARBA" id="ARBA00022737"/>
    </source>
</evidence>
<dbReference type="GO" id="GO:0033612">
    <property type="term" value="F:receptor serine/threonine kinase binding"/>
    <property type="evidence" value="ECO:0007669"/>
    <property type="project" value="TreeGrafter"/>
</dbReference>
<dbReference type="GO" id="GO:0006952">
    <property type="term" value="P:defense response"/>
    <property type="evidence" value="ECO:0007669"/>
    <property type="project" value="UniProtKB-ARBA"/>
</dbReference>
<evidence type="ECO:0000256" key="5">
    <source>
        <dbReference type="ARBA" id="ARBA00022527"/>
    </source>
</evidence>
<dbReference type="Gene3D" id="1.10.510.10">
    <property type="entry name" value="Transferase(Phosphotransferase) domain 1"/>
    <property type="match status" value="2"/>
</dbReference>
<evidence type="ECO:0000256" key="8">
    <source>
        <dbReference type="ARBA" id="ARBA00022692"/>
    </source>
</evidence>
<dbReference type="EMBL" id="PNBA02000001">
    <property type="protein sequence ID" value="KAG6435281.1"/>
    <property type="molecule type" value="Genomic_DNA"/>
</dbReference>
<dbReference type="PROSITE" id="PS51450">
    <property type="entry name" value="LRR"/>
    <property type="match status" value="1"/>
</dbReference>
<dbReference type="GO" id="GO:0042803">
    <property type="term" value="F:protein homodimerization activity"/>
    <property type="evidence" value="ECO:0007669"/>
    <property type="project" value="UniProtKB-ARBA"/>
</dbReference>
<keyword evidence="16" id="KW-1015">Disulfide bond</keyword>
<evidence type="ECO:0000259" key="21">
    <source>
        <dbReference type="PROSITE" id="PS50011"/>
    </source>
</evidence>
<name>A0A8X9AC76_SALSN</name>
<feature type="domain" description="Protein kinase" evidence="21">
    <location>
        <begin position="1394"/>
        <end position="1683"/>
    </location>
</feature>
<dbReference type="FunFam" id="3.80.10.10:FF:000453">
    <property type="entry name" value="Leucine-rich receptor-like protein kinase family protein"/>
    <property type="match status" value="1"/>
</dbReference>
<keyword evidence="8 19" id="KW-0812">Transmembrane</keyword>
<gene>
    <name evidence="22" type="ORF">SASPL_100151</name>
</gene>
<keyword evidence="12" id="KW-0418">Kinase</keyword>
<dbReference type="GO" id="GO:0005886">
    <property type="term" value="C:plasma membrane"/>
    <property type="evidence" value="ECO:0007669"/>
    <property type="project" value="UniProtKB-SubCell"/>
</dbReference>
<dbReference type="PROSITE" id="PS00107">
    <property type="entry name" value="PROTEIN_KINASE_ATP"/>
    <property type="match status" value="2"/>
</dbReference>
<evidence type="ECO:0000256" key="16">
    <source>
        <dbReference type="ARBA" id="ARBA00023157"/>
    </source>
</evidence>
<dbReference type="FunFam" id="1.10.510.10:FF:000468">
    <property type="entry name" value="PTI1-like tyrosine-protein kinase 3"/>
    <property type="match status" value="1"/>
</dbReference>
<organism evidence="22">
    <name type="scientific">Salvia splendens</name>
    <name type="common">Scarlet sage</name>
    <dbReference type="NCBI Taxonomy" id="180675"/>
    <lineage>
        <taxon>Eukaryota</taxon>
        <taxon>Viridiplantae</taxon>
        <taxon>Streptophyta</taxon>
        <taxon>Embryophyta</taxon>
        <taxon>Tracheophyta</taxon>
        <taxon>Spermatophyta</taxon>
        <taxon>Magnoliopsida</taxon>
        <taxon>eudicotyledons</taxon>
        <taxon>Gunneridae</taxon>
        <taxon>Pentapetalae</taxon>
        <taxon>asterids</taxon>
        <taxon>lamiids</taxon>
        <taxon>Lamiales</taxon>
        <taxon>Lamiaceae</taxon>
        <taxon>Nepetoideae</taxon>
        <taxon>Mentheae</taxon>
        <taxon>Salviinae</taxon>
        <taxon>Salvia</taxon>
        <taxon>Salvia subgen. Calosphace</taxon>
        <taxon>core Calosphace</taxon>
    </lineage>
</organism>
<evidence type="ECO:0000256" key="4">
    <source>
        <dbReference type="ARBA" id="ARBA00022475"/>
    </source>
</evidence>
<feature type="binding site" evidence="18">
    <location>
        <position position="1422"/>
    </location>
    <ligand>
        <name>ATP</name>
        <dbReference type="ChEBI" id="CHEBI:30616"/>
    </ligand>
</feature>
<comment type="caution">
    <text evidence="22">The sequence shown here is derived from an EMBL/GenBank/DDBJ whole genome shotgun (WGS) entry which is preliminary data.</text>
</comment>
<dbReference type="Pfam" id="PF08263">
    <property type="entry name" value="LRRNT_2"/>
    <property type="match status" value="1"/>
</dbReference>
<sequence length="1701" mass="184803">MTKPAKSILSLQILTVFLISLSCFKLSQCLQSEVEALLEFRKHIIDPLNHLQSWKDSDSDSPCRFYGIHCDQGMVTGISLDNLSLSGQISPSLSALHGLASLALTSHLLTGPLPAELSKCSNLKVLNVSGNYLSGSVPDFSMLTNLEVLDLSLNSFTGPFPGWVGSLTGLVSLGLGMNSYDEGEIPHSIGKLKKLQWLYLANSSLKGEIPESIFDLEALGTLDICINKITGRFPASISKMRNLFRIELYSNNLTGEIPAGLANLTDLEEFDVSNNQMHGVIPKDIGSLKKLTVFQLFKNNFSGEIPSGFGEMQHLNAFSIYKNAFTGIFPQNLGRFSPLNSIDISENRFFGPFPKYLCQNKNLQYLLALENDFSGAFPDSYGDCIPLQRLRVSQNRLNGSIADRVWGLPNVQVMDFSDNSFSGRVSPDIGASLQLTELMLSNNGFSGELPRELGGLALMERIYLNNNKFSGGIPSQLGALKQIASLHLEGNALSGYVPAELANCTRLVDLNLASNQLSGWIPRSFSNMASLNSLNLSRNELTGSIPKDFDRLRFSSVDLSDNQLSGSVPCYFVMVAGDKALAGNDGLCLDDDEEEGKRKFTDSALPLCVHQRNGHKSLIKSKLAMLSIILVTLIVFLVGLLFVSHRNFKKGEAAAGMGDEKGVLPWKLESFQQVEFDVDDIYDLDEDNLIGSGSTGKVYRLDLSKGCGTVAVKQLWRGNGGSEWSSFAGTHGYFAPEMAYSLKVTEKSDVYSFGVVLMELVTGRRPVEEEFGDGKDLVYWVSTHLSSREAVIKVLDPKAVPQLVQDDAIKVLKIATLCTSKLPNLRPSMKEVIKMLVDAEPGAGLRSPDSVERNEKGVCLDHFGDAQLSSFSLTTRSLSVCVSPVADSVLVLTPLSQPRNSLCLFLLSHPLKTHHKNPVFTIFKNLGVSLSNHEKAFSMAMKASLLGLLFVSLLPFSHSLSTVAISETNNQTLICALIKSQNSIFSLNCTLFPRRTQLLLSPAPPSLTAIAAGDGFVCALSSSRPTNKSLIFCWRFSDAAIPMDRKRIYNGTLLTDLTSSNSRICGIHAGAGAECWPMRSGGDAGSSGGVFASSLAAGDDFLCGLSKSGEISCSGVDRNGTGDWPTGKFNVVGAGFRDACGVRGNGSLECWGGNLAGEVPQGGFKSVAIGEDRVCAIRADGRVVCRGRGEFSLPESLRDEEFVAIQGRRYIFCGVLNSNNSLVCWGDEVLDSDSFLFGDVVPLPCRVKEECGCGSWPNYGEYCVDEGLVMCQPCDPELPVAPARVPTPVPPPSGGGKKWSRGMVAFMVVGCVGTLSTLVALCVFLFLRYIKIRGSRIHDSGRLEEGVGEGEPGSPQLVRRPALEKKLSHLISTGNGGHLEEFSLGVLLMATDNFSEELKIGSGSFGSVYRATLEDGRLVAVKRAESSVSSSYAMASKRGQEDRDIAFVNELEFLSRLNHKNLVKLLGYCEESGELVLVYEHLDNGTLSDHLHKFEKSSLMSWPVRIKVALDAARGIEYLHAYAVPSIIHRDIKPSNILLDSRGGAKVSDFGLSLWGPDEDESHLSQLAAGTMGYMDPEYYRLQLLTTKSDVYSFGVVMLELISGCKAIHKNEFGVPRNVVDYVVPYIIQDDIHRVLDPRVAPPSPFEIEAVMYVGYLAADCVTQEGRYRPTMSEVVNSLDRALEACLAPQVLSRSASVSST</sequence>
<feature type="transmembrane region" description="Helical" evidence="19">
    <location>
        <begin position="1303"/>
        <end position="1327"/>
    </location>
</feature>
<feature type="transmembrane region" description="Helical" evidence="19">
    <location>
        <begin position="623"/>
        <end position="643"/>
    </location>
</feature>
<dbReference type="Pfam" id="PF00069">
    <property type="entry name" value="Pkinase"/>
    <property type="match status" value="1"/>
</dbReference>
<dbReference type="PROSITE" id="PS51257">
    <property type="entry name" value="PROKAR_LIPOPROTEIN"/>
    <property type="match status" value="1"/>
</dbReference>
<dbReference type="SUPFAM" id="SSF56112">
    <property type="entry name" value="Protein kinase-like (PK-like)"/>
    <property type="match status" value="2"/>
</dbReference>
<dbReference type="InterPro" id="IPR009091">
    <property type="entry name" value="RCC1/BLIP-II"/>
</dbReference>
<dbReference type="EC" id="2.7.11.1" evidence="3"/>
<keyword evidence="14 19" id="KW-1133">Transmembrane helix</keyword>
<dbReference type="SUPFAM" id="SSF52058">
    <property type="entry name" value="L domain-like"/>
    <property type="match status" value="1"/>
</dbReference>
<dbReference type="Gene3D" id="3.80.10.10">
    <property type="entry name" value="Ribonuclease Inhibitor"/>
    <property type="match status" value="3"/>
</dbReference>
<evidence type="ECO:0000256" key="11">
    <source>
        <dbReference type="ARBA" id="ARBA00022741"/>
    </source>
</evidence>
<dbReference type="Pfam" id="PF23598">
    <property type="entry name" value="LRR_14"/>
    <property type="match status" value="1"/>
</dbReference>
<evidence type="ECO:0000256" key="9">
    <source>
        <dbReference type="ARBA" id="ARBA00022729"/>
    </source>
</evidence>
<proteinExistence type="inferred from homology"/>
<dbReference type="PROSITE" id="PS00108">
    <property type="entry name" value="PROTEIN_KINASE_ST"/>
    <property type="match status" value="1"/>
</dbReference>
<evidence type="ECO:0000256" key="7">
    <source>
        <dbReference type="ARBA" id="ARBA00022679"/>
    </source>
</evidence>